<accession>A0AAE1L862</accession>
<dbReference type="EMBL" id="JAHWGI010000064">
    <property type="protein sequence ID" value="KAK3908542.1"/>
    <property type="molecule type" value="Genomic_DNA"/>
</dbReference>
<dbReference type="Proteomes" id="UP001219518">
    <property type="component" value="Unassembled WGS sequence"/>
</dbReference>
<organism evidence="1 2">
    <name type="scientific">Frankliniella fusca</name>
    <dbReference type="NCBI Taxonomy" id="407009"/>
    <lineage>
        <taxon>Eukaryota</taxon>
        <taxon>Metazoa</taxon>
        <taxon>Ecdysozoa</taxon>
        <taxon>Arthropoda</taxon>
        <taxon>Hexapoda</taxon>
        <taxon>Insecta</taxon>
        <taxon>Pterygota</taxon>
        <taxon>Neoptera</taxon>
        <taxon>Paraneoptera</taxon>
        <taxon>Thysanoptera</taxon>
        <taxon>Terebrantia</taxon>
        <taxon>Thripoidea</taxon>
        <taxon>Thripidae</taxon>
        <taxon>Frankliniella</taxon>
    </lineage>
</organism>
<dbReference type="AlphaFoldDB" id="A0AAE1L862"/>
<reference evidence="1" key="1">
    <citation type="submission" date="2021-07" db="EMBL/GenBank/DDBJ databases">
        <authorList>
            <person name="Catto M.A."/>
            <person name="Jacobson A."/>
            <person name="Kennedy G."/>
            <person name="Labadie P."/>
            <person name="Hunt B.G."/>
            <person name="Srinivasan R."/>
        </authorList>
    </citation>
    <scope>NUCLEOTIDE SEQUENCE</scope>
    <source>
        <strain evidence="1">PL_HMW_Pooled</strain>
        <tissue evidence="1">Head</tissue>
    </source>
</reference>
<protein>
    <submittedName>
        <fullName evidence="1">Peptidase y4sO</fullName>
    </submittedName>
</protein>
<sequence>MSDFEIAILNSVKAMIPDSTDAYNDPDDRGAKNAVHSLLALAFVPLDDVVDTYIELDRSLPAALRELSQYFDDTYIRGPRARGAPRQRGVAQRPRNGPSLWNTYEATLRDEHRTNNLSEGWHNRFQGVNGKNHSPIYAALGEIQKEQADTETMLHELTLGRRVKAAPKRSGWTSSVE</sequence>
<reference evidence="1" key="2">
    <citation type="journal article" date="2023" name="BMC Genomics">
        <title>Pest status, molecular evolution, and epigenetic factors derived from the genome assembly of Frankliniella fusca, a thysanopteran phytovirus vector.</title>
        <authorList>
            <person name="Catto M.A."/>
            <person name="Labadie P.E."/>
            <person name="Jacobson A.L."/>
            <person name="Kennedy G.G."/>
            <person name="Srinivasan R."/>
            <person name="Hunt B.G."/>
        </authorList>
    </citation>
    <scope>NUCLEOTIDE SEQUENCE</scope>
    <source>
        <strain evidence="1">PL_HMW_Pooled</strain>
    </source>
</reference>
<evidence type="ECO:0000313" key="1">
    <source>
        <dbReference type="EMBL" id="KAK3908542.1"/>
    </source>
</evidence>
<comment type="caution">
    <text evidence="1">The sequence shown here is derived from an EMBL/GenBank/DDBJ whole genome shotgun (WGS) entry which is preliminary data.</text>
</comment>
<proteinExistence type="predicted"/>
<evidence type="ECO:0000313" key="2">
    <source>
        <dbReference type="Proteomes" id="UP001219518"/>
    </source>
</evidence>
<gene>
    <name evidence="1" type="ORF">KUF71_003354</name>
</gene>
<keyword evidence="2" id="KW-1185">Reference proteome</keyword>
<name>A0AAE1L862_9NEOP</name>